<evidence type="ECO:0000256" key="12">
    <source>
        <dbReference type="ARBA" id="ARBA00049255"/>
    </source>
</evidence>
<dbReference type="HAMAP" id="MF_00281">
    <property type="entry name" value="Phe_tRNA_synth_alpha1"/>
    <property type="match status" value="1"/>
</dbReference>
<dbReference type="SUPFAM" id="SSF46589">
    <property type="entry name" value="tRNA-binding arm"/>
    <property type="match status" value="1"/>
</dbReference>
<keyword evidence="6 13" id="KW-0479">Metal-binding</keyword>
<dbReference type="EC" id="6.1.1.20" evidence="13"/>
<reference evidence="16" key="1">
    <citation type="submission" date="2017-09" db="EMBL/GenBank/DDBJ databases">
        <title>Depth-based differentiation of microbial function through sediment-hosted aquifers and enrichment of novel symbionts in the deep terrestrial subsurface.</title>
        <authorList>
            <person name="Probst A.J."/>
            <person name="Ladd B."/>
            <person name="Jarett J.K."/>
            <person name="Geller-Mcgrath D.E."/>
            <person name="Sieber C.M.K."/>
            <person name="Emerson J.B."/>
            <person name="Anantharaman K."/>
            <person name="Thomas B.C."/>
            <person name="Malmstrom R."/>
            <person name="Stieglmeier M."/>
            <person name="Klingl A."/>
            <person name="Woyke T."/>
            <person name="Ryan C.M."/>
            <person name="Banfield J.F."/>
        </authorList>
    </citation>
    <scope>NUCLEOTIDE SEQUENCE [LARGE SCALE GENOMIC DNA]</scope>
</reference>
<dbReference type="Pfam" id="PF02912">
    <property type="entry name" value="Phe_tRNA-synt_N"/>
    <property type="match status" value="1"/>
</dbReference>
<evidence type="ECO:0000256" key="7">
    <source>
        <dbReference type="ARBA" id="ARBA00022741"/>
    </source>
</evidence>
<dbReference type="InterPro" id="IPR022911">
    <property type="entry name" value="Phe_tRNA_ligase_alpha1_bac"/>
</dbReference>
<dbReference type="GO" id="GO:0000287">
    <property type="term" value="F:magnesium ion binding"/>
    <property type="evidence" value="ECO:0007669"/>
    <property type="project" value="UniProtKB-UniRule"/>
</dbReference>
<proteinExistence type="inferred from homology"/>
<dbReference type="InterPro" id="IPR002319">
    <property type="entry name" value="Phenylalanyl-tRNA_Synthase"/>
</dbReference>
<evidence type="ECO:0000256" key="11">
    <source>
        <dbReference type="ARBA" id="ARBA00023146"/>
    </source>
</evidence>
<dbReference type="CDD" id="cd00496">
    <property type="entry name" value="PheRS_alpha_core"/>
    <property type="match status" value="1"/>
</dbReference>
<evidence type="ECO:0000313" key="16">
    <source>
        <dbReference type="Proteomes" id="UP000229916"/>
    </source>
</evidence>
<evidence type="ECO:0000256" key="5">
    <source>
        <dbReference type="ARBA" id="ARBA00022598"/>
    </source>
</evidence>
<keyword evidence="8 13" id="KW-0067">ATP-binding</keyword>
<organism evidence="15 16">
    <name type="scientific">candidate division WWE3 bacterium CG06_land_8_20_14_3_00_42_16</name>
    <dbReference type="NCBI Taxonomy" id="1975083"/>
    <lineage>
        <taxon>Bacteria</taxon>
        <taxon>Katanobacteria</taxon>
    </lineage>
</organism>
<evidence type="ECO:0000256" key="9">
    <source>
        <dbReference type="ARBA" id="ARBA00022842"/>
    </source>
</evidence>
<comment type="subcellular location">
    <subcellularLocation>
        <location evidence="1 13">Cytoplasm</location>
    </subcellularLocation>
</comment>
<dbReference type="InterPro" id="IPR004188">
    <property type="entry name" value="Phe-tRNA_ligase_II_N"/>
</dbReference>
<comment type="catalytic activity">
    <reaction evidence="12 13">
        <text>tRNA(Phe) + L-phenylalanine + ATP = L-phenylalanyl-tRNA(Phe) + AMP + diphosphate + H(+)</text>
        <dbReference type="Rhea" id="RHEA:19413"/>
        <dbReference type="Rhea" id="RHEA-COMP:9668"/>
        <dbReference type="Rhea" id="RHEA-COMP:9699"/>
        <dbReference type="ChEBI" id="CHEBI:15378"/>
        <dbReference type="ChEBI" id="CHEBI:30616"/>
        <dbReference type="ChEBI" id="CHEBI:33019"/>
        <dbReference type="ChEBI" id="CHEBI:58095"/>
        <dbReference type="ChEBI" id="CHEBI:78442"/>
        <dbReference type="ChEBI" id="CHEBI:78531"/>
        <dbReference type="ChEBI" id="CHEBI:456215"/>
        <dbReference type="EC" id="6.1.1.20"/>
    </reaction>
</comment>
<dbReference type="PANTHER" id="PTHR11538">
    <property type="entry name" value="PHENYLALANYL-TRNA SYNTHETASE"/>
    <property type="match status" value="1"/>
</dbReference>
<keyword evidence="10 13" id="KW-0648">Protein biosynthesis</keyword>
<comment type="caution">
    <text evidence="15">The sequence shown here is derived from an EMBL/GenBank/DDBJ whole genome shotgun (WGS) entry which is preliminary data.</text>
</comment>
<comment type="cofactor">
    <cofactor evidence="13">
        <name>Mg(2+)</name>
        <dbReference type="ChEBI" id="CHEBI:18420"/>
    </cofactor>
    <text evidence="13">Binds 2 magnesium ions per tetramer.</text>
</comment>
<feature type="domain" description="Aminoacyl-transfer RNA synthetases class-II family profile" evidence="14">
    <location>
        <begin position="181"/>
        <end position="320"/>
    </location>
</feature>
<dbReference type="GO" id="GO:0005737">
    <property type="term" value="C:cytoplasm"/>
    <property type="evidence" value="ECO:0007669"/>
    <property type="project" value="UniProtKB-SubCell"/>
</dbReference>
<sequence>MGLDQNLASQLKSIEDKVASELKQCSDLDALQKIKAYFLGRKKGKLTQLIKLIPSLSINERKILGPKINQTKNKLLTLFQEKEKAFASSNVKSFFDPTLPGEKPIYGHLHPITQVCYEAEDIFEKMGFEIVEPFEIDDDFHVFETLNIPQGHPARDMWDTFWTEDNFIPITHTSAMQNRILKSVKPPIRAIVPGRCFRHEATDARHEHTFYQIEGVYVDQNISLADLLGTLLSFLEAFFQQKLKYKIQPSYFPFVEPGLEFLISCVICKGRGCATCGHSGWLELIPCGPIHPNVLKMGGVNPEKYSGFAWGMGLDRLVMLRFAIEDIRLFHSGNLRFLEQF</sequence>
<feature type="binding site" evidence="13">
    <location>
        <position position="256"/>
    </location>
    <ligand>
        <name>Mg(2+)</name>
        <dbReference type="ChEBI" id="CHEBI:18420"/>
        <note>shared with beta subunit</note>
    </ligand>
</feature>
<keyword evidence="7 13" id="KW-0547">Nucleotide-binding</keyword>
<protein>
    <recommendedName>
        <fullName evidence="13">Phenylalanine--tRNA ligase alpha subunit</fullName>
        <ecNumber evidence="13">6.1.1.20</ecNumber>
    </recommendedName>
    <alternativeName>
        <fullName evidence="13">Phenylalanyl-tRNA synthetase alpha subunit</fullName>
        <shortName evidence="13">PheRS</shortName>
    </alternativeName>
</protein>
<gene>
    <name evidence="13" type="primary">pheS</name>
    <name evidence="15" type="ORF">COS81_02680</name>
</gene>
<dbReference type="InterPro" id="IPR006195">
    <property type="entry name" value="aa-tRNA-synth_II"/>
</dbReference>
<dbReference type="InterPro" id="IPR045864">
    <property type="entry name" value="aa-tRNA-synth_II/BPL/LPL"/>
</dbReference>
<evidence type="ECO:0000259" key="14">
    <source>
        <dbReference type="PROSITE" id="PS50862"/>
    </source>
</evidence>
<evidence type="ECO:0000256" key="3">
    <source>
        <dbReference type="ARBA" id="ARBA00011209"/>
    </source>
</evidence>
<keyword evidence="9 13" id="KW-0460">Magnesium</keyword>
<evidence type="ECO:0000256" key="2">
    <source>
        <dbReference type="ARBA" id="ARBA00010207"/>
    </source>
</evidence>
<dbReference type="PANTHER" id="PTHR11538:SF41">
    <property type="entry name" value="PHENYLALANINE--TRNA LIGASE, MITOCHONDRIAL"/>
    <property type="match status" value="1"/>
</dbReference>
<comment type="subunit">
    <text evidence="3 13">Tetramer of two alpha and two beta subunits.</text>
</comment>
<dbReference type="Proteomes" id="UP000229916">
    <property type="component" value="Unassembled WGS sequence"/>
</dbReference>
<dbReference type="GO" id="GO:0005524">
    <property type="term" value="F:ATP binding"/>
    <property type="evidence" value="ECO:0007669"/>
    <property type="project" value="UniProtKB-UniRule"/>
</dbReference>
<keyword evidence="11 13" id="KW-0030">Aminoacyl-tRNA synthetase</keyword>
<keyword evidence="5 13" id="KW-0436">Ligase</keyword>
<evidence type="ECO:0000256" key="8">
    <source>
        <dbReference type="ARBA" id="ARBA00022840"/>
    </source>
</evidence>
<evidence type="ECO:0000313" key="15">
    <source>
        <dbReference type="EMBL" id="PIU68782.1"/>
    </source>
</evidence>
<dbReference type="AlphaFoldDB" id="A0A2M7AN37"/>
<evidence type="ECO:0000256" key="4">
    <source>
        <dbReference type="ARBA" id="ARBA00022490"/>
    </source>
</evidence>
<dbReference type="EMBL" id="PEWD01000055">
    <property type="protein sequence ID" value="PIU68782.1"/>
    <property type="molecule type" value="Genomic_DNA"/>
</dbReference>
<name>A0A2M7AN37_UNCKA</name>
<evidence type="ECO:0000256" key="10">
    <source>
        <dbReference type="ARBA" id="ARBA00022917"/>
    </source>
</evidence>
<dbReference type="GO" id="GO:0004826">
    <property type="term" value="F:phenylalanine-tRNA ligase activity"/>
    <property type="evidence" value="ECO:0007669"/>
    <property type="project" value="UniProtKB-UniRule"/>
</dbReference>
<dbReference type="GO" id="GO:0000049">
    <property type="term" value="F:tRNA binding"/>
    <property type="evidence" value="ECO:0007669"/>
    <property type="project" value="InterPro"/>
</dbReference>
<evidence type="ECO:0000256" key="1">
    <source>
        <dbReference type="ARBA" id="ARBA00004496"/>
    </source>
</evidence>
<evidence type="ECO:0000256" key="13">
    <source>
        <dbReference type="HAMAP-Rule" id="MF_00281"/>
    </source>
</evidence>
<keyword evidence="4 13" id="KW-0963">Cytoplasm</keyword>
<dbReference type="Pfam" id="PF01409">
    <property type="entry name" value="tRNA-synt_2d"/>
    <property type="match status" value="1"/>
</dbReference>
<comment type="similarity">
    <text evidence="2 13">Belongs to the class-II aminoacyl-tRNA synthetase family. Phe-tRNA synthetase alpha subunit type 1 subfamily.</text>
</comment>
<accession>A0A2M7AN37</accession>
<evidence type="ECO:0000256" key="6">
    <source>
        <dbReference type="ARBA" id="ARBA00022723"/>
    </source>
</evidence>
<dbReference type="PROSITE" id="PS50862">
    <property type="entry name" value="AA_TRNA_LIGASE_II"/>
    <property type="match status" value="1"/>
</dbReference>
<dbReference type="SUPFAM" id="SSF55681">
    <property type="entry name" value="Class II aaRS and biotin synthetases"/>
    <property type="match status" value="1"/>
</dbReference>
<dbReference type="Gene3D" id="3.30.930.10">
    <property type="entry name" value="Bira Bifunctional Protein, Domain 2"/>
    <property type="match status" value="1"/>
</dbReference>
<dbReference type="GO" id="GO:0006432">
    <property type="term" value="P:phenylalanyl-tRNA aminoacylation"/>
    <property type="evidence" value="ECO:0007669"/>
    <property type="project" value="UniProtKB-UniRule"/>
</dbReference>
<dbReference type="InterPro" id="IPR010978">
    <property type="entry name" value="tRNA-bd_arm"/>
</dbReference>